<dbReference type="RefSeq" id="WP_075011294.1">
    <property type="nucleotide sequence ID" value="NZ_FOAP01000036.1"/>
</dbReference>
<evidence type="ECO:0000256" key="4">
    <source>
        <dbReference type="ARBA" id="ARBA00023172"/>
    </source>
</evidence>
<evidence type="ECO:0000313" key="7">
    <source>
        <dbReference type="Proteomes" id="UP000182719"/>
    </source>
</evidence>
<keyword evidence="4" id="KW-0233">DNA recombination</keyword>
<gene>
    <name evidence="6" type="ORF">SAMN05444354_1368</name>
</gene>
<evidence type="ECO:0000256" key="3">
    <source>
        <dbReference type="ARBA" id="ARBA00023054"/>
    </source>
</evidence>
<sequence length="481" mass="53402">MALALALVLLLAGSLLGAGLTWLLLQGRLQHETRLVRMEGEAERATLAERLRGREGELQELRRALDAERLRVRQLQEVRTGLEVRLSALQSATDEERRAMEEKLALLTEARDALAQSFKALSADALRMNSQSFLEMAQLQLSRFQEGARADLTQRERSIEAMVKPLRESLEKVDAQVNQLEQARAQAYGGLAQQLQSLASTQEALRAETASLVGALRAPTVRGRWGEIQLRRVVELAGMVECCDFVQQETVTNERGRLRPDMVVRLPGNKSVVVDSKAPLQAYLEALDLRDEGARLVKLREHAAQTRAHLKALGDKAYWEQFPSAPEFVVMFLPGETFFSAALEQDPALIEAGVDRRVILATPTTLIALLRAVAYGWSQENVARNAHDIRELGRSLYDRIRTLARHFGDLGRNLDRAVDAYNTTVGSLEVRVLPGARRFKELGAATGEDVPVLPTLDTVARPLRAPELEPPVAERTGLPEN</sequence>
<dbReference type="AlphaFoldDB" id="A0A1H8F6D7"/>
<dbReference type="EMBL" id="FOAP01000036">
    <property type="protein sequence ID" value="SEN26954.1"/>
    <property type="molecule type" value="Genomic_DNA"/>
</dbReference>
<dbReference type="Proteomes" id="UP000182719">
    <property type="component" value="Unassembled WGS sequence"/>
</dbReference>
<dbReference type="Pfam" id="PF02646">
    <property type="entry name" value="RmuC"/>
    <property type="match status" value="1"/>
</dbReference>
<name>A0A1H8F6D7_STIAU</name>
<dbReference type="GO" id="GO:0006310">
    <property type="term" value="P:DNA recombination"/>
    <property type="evidence" value="ECO:0007669"/>
    <property type="project" value="UniProtKB-KW"/>
</dbReference>
<dbReference type="PANTHER" id="PTHR30563">
    <property type="entry name" value="DNA RECOMBINATION PROTEIN RMUC"/>
    <property type="match status" value="1"/>
</dbReference>
<proteinExistence type="inferred from homology"/>
<dbReference type="PANTHER" id="PTHR30563:SF0">
    <property type="entry name" value="DNA RECOMBINATION PROTEIN RMUC"/>
    <property type="match status" value="1"/>
</dbReference>
<keyword evidence="7" id="KW-1185">Reference proteome</keyword>
<protein>
    <submittedName>
        <fullName evidence="6">DNA recombination protein RmuC</fullName>
    </submittedName>
</protein>
<feature type="coiled-coil region" evidence="5">
    <location>
        <begin position="44"/>
        <end position="117"/>
    </location>
</feature>
<dbReference type="InterPro" id="IPR003798">
    <property type="entry name" value="DNA_recombination_RmuC"/>
</dbReference>
<dbReference type="OrthoDB" id="9765111at2"/>
<accession>A0A1H8F6D7</accession>
<evidence type="ECO:0000256" key="2">
    <source>
        <dbReference type="ARBA" id="ARBA00009840"/>
    </source>
</evidence>
<comment type="similarity">
    <text evidence="2">Belongs to the RmuC family.</text>
</comment>
<reference evidence="7" key="1">
    <citation type="submission" date="2016-10" db="EMBL/GenBank/DDBJ databases">
        <authorList>
            <person name="Varghese N."/>
            <person name="Submissions S."/>
        </authorList>
    </citation>
    <scope>NUCLEOTIDE SEQUENCE [LARGE SCALE GENOMIC DNA]</scope>
    <source>
        <strain evidence="7">DSM 17044</strain>
    </source>
</reference>
<keyword evidence="3 5" id="KW-0175">Coiled coil</keyword>
<comment type="function">
    <text evidence="1">Involved in DNA recombination.</text>
</comment>
<organism evidence="6 7">
    <name type="scientific">Stigmatella aurantiaca</name>
    <dbReference type="NCBI Taxonomy" id="41"/>
    <lineage>
        <taxon>Bacteria</taxon>
        <taxon>Pseudomonadati</taxon>
        <taxon>Myxococcota</taxon>
        <taxon>Myxococcia</taxon>
        <taxon>Myxococcales</taxon>
        <taxon>Cystobacterineae</taxon>
        <taxon>Archangiaceae</taxon>
        <taxon>Stigmatella</taxon>
    </lineage>
</organism>
<evidence type="ECO:0000256" key="5">
    <source>
        <dbReference type="SAM" id="Coils"/>
    </source>
</evidence>
<evidence type="ECO:0000256" key="1">
    <source>
        <dbReference type="ARBA" id="ARBA00003416"/>
    </source>
</evidence>
<evidence type="ECO:0000313" key="6">
    <source>
        <dbReference type="EMBL" id="SEN26954.1"/>
    </source>
</evidence>